<name>A0A4Y8TVZ7_9MICC</name>
<dbReference type="SUPFAM" id="SSF51905">
    <property type="entry name" value="FAD/NAD(P)-binding domain"/>
    <property type="match status" value="1"/>
</dbReference>
<dbReference type="Proteomes" id="UP000297638">
    <property type="component" value="Unassembled WGS sequence"/>
</dbReference>
<feature type="domain" description="FAD-binding" evidence="2">
    <location>
        <begin position="5"/>
        <end position="340"/>
    </location>
</feature>
<dbReference type="Gene3D" id="3.50.50.60">
    <property type="entry name" value="FAD/NAD(P)-binding domain"/>
    <property type="match status" value="1"/>
</dbReference>
<dbReference type="GO" id="GO:0008688">
    <property type="term" value="F:3-(3-hydroxyphenyl)propionate hydroxylase activity"/>
    <property type="evidence" value="ECO:0007669"/>
    <property type="project" value="TreeGrafter"/>
</dbReference>
<dbReference type="GO" id="GO:0019622">
    <property type="term" value="P:3-(3-hydroxy)phenylpropionate catabolic process"/>
    <property type="evidence" value="ECO:0007669"/>
    <property type="project" value="TreeGrafter"/>
</dbReference>
<dbReference type="GO" id="GO:0071949">
    <property type="term" value="F:FAD binding"/>
    <property type="evidence" value="ECO:0007669"/>
    <property type="project" value="InterPro"/>
</dbReference>
<dbReference type="Gene3D" id="3.30.70.2450">
    <property type="match status" value="1"/>
</dbReference>
<dbReference type="RefSeq" id="WP_134779136.1">
    <property type="nucleotide sequence ID" value="NZ_SPDS01000001.1"/>
</dbReference>
<dbReference type="NCBIfam" id="NF004831">
    <property type="entry name" value="PRK06183.1-5"/>
    <property type="match status" value="1"/>
</dbReference>
<keyword evidence="1" id="KW-0560">Oxidoreductase</keyword>
<proteinExistence type="predicted"/>
<dbReference type="EMBL" id="SPDS01000001">
    <property type="protein sequence ID" value="TFH55832.1"/>
    <property type="molecule type" value="Genomic_DNA"/>
</dbReference>
<evidence type="ECO:0000259" key="2">
    <source>
        <dbReference type="Pfam" id="PF01494"/>
    </source>
</evidence>
<comment type="caution">
    <text evidence="3">The sequence shown here is derived from an EMBL/GenBank/DDBJ whole genome shotgun (WGS) entry which is preliminary data.</text>
</comment>
<organism evidence="3 4">
    <name type="scientific">Glutamicibacter arilaitensis</name>
    <dbReference type="NCBI Taxonomy" id="256701"/>
    <lineage>
        <taxon>Bacteria</taxon>
        <taxon>Bacillati</taxon>
        <taxon>Actinomycetota</taxon>
        <taxon>Actinomycetes</taxon>
        <taxon>Micrococcales</taxon>
        <taxon>Micrococcaceae</taxon>
        <taxon>Glutamicibacter</taxon>
    </lineage>
</organism>
<dbReference type="PANTHER" id="PTHR43476">
    <property type="entry name" value="3-(3-HYDROXY-PHENYL)PROPIONATE/3-HYDROXYCINNAMIC ACID HYDROXYLASE"/>
    <property type="match status" value="1"/>
</dbReference>
<dbReference type="PANTHER" id="PTHR43476:SF3">
    <property type="entry name" value="FAD-BINDING MONOOXYGENASE"/>
    <property type="match status" value="1"/>
</dbReference>
<gene>
    <name evidence="3" type="ORF">EXY26_01750</name>
</gene>
<dbReference type="PRINTS" id="PR00420">
    <property type="entry name" value="RNGMNOXGNASE"/>
</dbReference>
<evidence type="ECO:0000313" key="4">
    <source>
        <dbReference type="Proteomes" id="UP000297638"/>
    </source>
</evidence>
<evidence type="ECO:0000256" key="1">
    <source>
        <dbReference type="ARBA" id="ARBA00023002"/>
    </source>
</evidence>
<dbReference type="InterPro" id="IPR002938">
    <property type="entry name" value="FAD-bd"/>
</dbReference>
<dbReference type="InterPro" id="IPR050631">
    <property type="entry name" value="PheA/TfdB_FAD_monoxygenase"/>
</dbReference>
<evidence type="ECO:0000313" key="3">
    <source>
        <dbReference type="EMBL" id="TFH55832.1"/>
    </source>
</evidence>
<dbReference type="Pfam" id="PF01494">
    <property type="entry name" value="FAD_binding_3"/>
    <property type="match status" value="1"/>
</dbReference>
<accession>A0A4Y8TVZ7</accession>
<dbReference type="InterPro" id="IPR036188">
    <property type="entry name" value="FAD/NAD-bd_sf"/>
</dbReference>
<dbReference type="AlphaFoldDB" id="A0A4Y8TVZ7"/>
<protein>
    <submittedName>
        <fullName evidence="3">Bifunctional 3-(3-hydroxy-phenyl)propionate/3-hydroxycinnamic acid hydroxylase</fullName>
    </submittedName>
</protein>
<reference evidence="3 4" key="1">
    <citation type="submission" date="2019-03" db="EMBL/GenBank/DDBJ databases">
        <title>Glutamicibacter sp. LJH19 genome.</title>
        <authorList>
            <person name="Sinai Borker S."/>
            <person name="Kumar R."/>
        </authorList>
    </citation>
    <scope>NUCLEOTIDE SEQUENCE [LARGE SCALE GENOMIC DNA]</scope>
    <source>
        <strain evidence="3 4">LJH19</strain>
    </source>
</reference>
<sequence length="554" mass="60272">MSEQTEVLIIGAGPTGLTLANLLGMKGVRTILIEARDALIDYPRAVGIDDESLRAMQTLGLVDEVLVHTVPDQQVRIVNGTGKVIAGINPTTREFGWPRRNGFVQPLVDQVLLDGARRFESVEVIFGAEALDLVQDAGGVTVTVGPAGAERTIRADYVVGCEGGASFTRKKLGIGFPGTTRAQRGLVIDVANDPLGTPHAVFGGDPARGYATLSLPHGIRRWEFMLLEDESDELVNSEAFLHKLLKDHVEDPSSLDIIRRRVYAHHARIAESFRKGRVLLAGDAGHVMPVVAGQGWNSCIRDAMNLGWKLHAVTRGLADEKLLDTYAVERRDHVKAMVELSVGMSKVVTNRSKVTSAVRDATAAVIEHLPKLKSYVSGQGFKPMPKYTRGVVVHDTWKDSKSVPVEEGAKSITGMLFPQPKVTDAQRREVLLDDATELGWRIYSWNNDPSKFLSEETRRRFEALGATLVQVVPSAQLPWAEKHVSPGVQVLGDPAGVLKEWFHKRPVSAVIVRPDHVVAAESLAQDLEQILTQLLEKASISPAKALAADISAAS</sequence>